<reference evidence="3" key="1">
    <citation type="submission" date="2023-10" db="EMBL/GenBank/DDBJ databases">
        <title>Genome assembly of Pristionchus species.</title>
        <authorList>
            <person name="Yoshida K."/>
            <person name="Sommer R.J."/>
        </authorList>
    </citation>
    <scope>NUCLEOTIDE SEQUENCE</scope>
    <source>
        <strain evidence="3">RS5133</strain>
    </source>
</reference>
<feature type="coiled-coil region" evidence="1">
    <location>
        <begin position="18"/>
        <end position="62"/>
    </location>
</feature>
<keyword evidence="2" id="KW-0812">Transmembrane</keyword>
<keyword evidence="1" id="KW-0175">Coiled coil</keyword>
<comment type="caution">
    <text evidence="3">The sequence shown here is derived from an EMBL/GenBank/DDBJ whole genome shotgun (WGS) entry which is preliminary data.</text>
</comment>
<evidence type="ECO:0000313" key="4">
    <source>
        <dbReference type="Proteomes" id="UP001432322"/>
    </source>
</evidence>
<dbReference type="InterPro" id="IPR036259">
    <property type="entry name" value="MFS_trans_sf"/>
</dbReference>
<dbReference type="EMBL" id="BTSY01000003">
    <property type="protein sequence ID" value="GMT18278.1"/>
    <property type="molecule type" value="Genomic_DNA"/>
</dbReference>
<feature type="transmembrane region" description="Helical" evidence="2">
    <location>
        <begin position="67"/>
        <end position="90"/>
    </location>
</feature>
<keyword evidence="4" id="KW-1185">Reference proteome</keyword>
<dbReference type="Proteomes" id="UP001432322">
    <property type="component" value="Unassembled WGS sequence"/>
</dbReference>
<gene>
    <name evidence="3" type="ORF">PFISCL1PPCAC_9575</name>
</gene>
<evidence type="ECO:0000313" key="3">
    <source>
        <dbReference type="EMBL" id="GMT18278.1"/>
    </source>
</evidence>
<accession>A0AAV5VJ63</accession>
<keyword evidence="2" id="KW-0472">Membrane</keyword>
<feature type="non-terminal residue" evidence="3">
    <location>
        <position position="197"/>
    </location>
</feature>
<organism evidence="3 4">
    <name type="scientific">Pristionchus fissidentatus</name>
    <dbReference type="NCBI Taxonomy" id="1538716"/>
    <lineage>
        <taxon>Eukaryota</taxon>
        <taxon>Metazoa</taxon>
        <taxon>Ecdysozoa</taxon>
        <taxon>Nematoda</taxon>
        <taxon>Chromadorea</taxon>
        <taxon>Rhabditida</taxon>
        <taxon>Rhabditina</taxon>
        <taxon>Diplogasteromorpha</taxon>
        <taxon>Diplogasteroidea</taxon>
        <taxon>Neodiplogasteridae</taxon>
        <taxon>Pristionchus</taxon>
    </lineage>
</organism>
<dbReference type="Gene3D" id="1.20.1250.20">
    <property type="entry name" value="MFS general substrate transporter like domains"/>
    <property type="match status" value="1"/>
</dbReference>
<evidence type="ECO:0000256" key="2">
    <source>
        <dbReference type="SAM" id="Phobius"/>
    </source>
</evidence>
<dbReference type="AlphaFoldDB" id="A0AAV5VJ63"/>
<dbReference type="SUPFAM" id="SSF103473">
    <property type="entry name" value="MFS general substrate transporter"/>
    <property type="match status" value="1"/>
</dbReference>
<sequence>MSQVFELKKRMETDHETAVRLMNEVDEKEETIKEMKKTTEKKNEEMKRLRKIESANKRIKELENGKTFCCITATGFCWFMLIVSLLVTTVTSIVNWTDEDSTLTMILFGINIGLGVLDVFALVDIGNRTETEFMAIFRAYANLFGMLALMFAPSYAPVGFFRLFYIFACLGAIKPFNDIAEEARKLKELTREEVKGE</sequence>
<keyword evidence="2" id="KW-1133">Transmembrane helix</keyword>
<evidence type="ECO:0000256" key="1">
    <source>
        <dbReference type="SAM" id="Coils"/>
    </source>
</evidence>
<feature type="transmembrane region" description="Helical" evidence="2">
    <location>
        <begin position="102"/>
        <end position="123"/>
    </location>
</feature>
<name>A0AAV5VJ63_9BILA</name>
<feature type="transmembrane region" description="Helical" evidence="2">
    <location>
        <begin position="135"/>
        <end position="153"/>
    </location>
</feature>
<protein>
    <submittedName>
        <fullName evidence="3">Uncharacterized protein</fullName>
    </submittedName>
</protein>
<proteinExistence type="predicted"/>